<dbReference type="Proteomes" id="UP000059680">
    <property type="component" value="Chromosome 9"/>
</dbReference>
<dbReference type="InParanoid" id="A0A0P0XPX0"/>
<evidence type="ECO:0000313" key="2">
    <source>
        <dbReference type="Proteomes" id="UP000059680"/>
    </source>
</evidence>
<name>A0A0P0XPX0_ORYSJ</name>
<protein>
    <submittedName>
        <fullName evidence="1">Os09g0545999 protein</fullName>
    </submittedName>
</protein>
<reference evidence="1 2" key="3">
    <citation type="journal article" date="2013" name="Rice">
        <title>Improvement of the Oryza sativa Nipponbare reference genome using next generation sequence and optical map data.</title>
        <authorList>
            <person name="Kawahara Y."/>
            <person name="de la Bastide M."/>
            <person name="Hamilton J.P."/>
            <person name="Kanamori H."/>
            <person name="McCombie W.R."/>
            <person name="Ouyang S."/>
            <person name="Schwartz D.C."/>
            <person name="Tanaka T."/>
            <person name="Wu J."/>
            <person name="Zhou S."/>
            <person name="Childs K.L."/>
            <person name="Davidson R.M."/>
            <person name="Lin H."/>
            <person name="Quesada-Ocampo L."/>
            <person name="Vaillancourt B."/>
            <person name="Sakai H."/>
            <person name="Lee S.S."/>
            <person name="Kim J."/>
            <person name="Numa H."/>
            <person name="Itoh T."/>
            <person name="Buell C.R."/>
            <person name="Matsumoto T."/>
        </authorList>
    </citation>
    <scope>NUCLEOTIDE SEQUENCE [LARGE SCALE GENOMIC DNA]</scope>
    <source>
        <strain evidence="2">cv. Nipponbare</strain>
    </source>
</reference>
<gene>
    <name evidence="1" type="ordered locus">Os09g0545999</name>
    <name evidence="1" type="ORF">OSNPB_090545999</name>
</gene>
<dbReference type="PaxDb" id="39947-A0A0P0XPX0"/>
<keyword evidence="2" id="KW-1185">Reference proteome</keyword>
<dbReference type="EMBL" id="AP014965">
    <property type="protein sequence ID" value="BAT09252.1"/>
    <property type="molecule type" value="Genomic_DNA"/>
</dbReference>
<sequence length="103" mass="11947">MLNWTVRKSLYLCLISYNPDNLHRTEQKPYILSANSKLLIESHWWNHTTSVMTWPNYGTQECPLNLLRGVSPNQTHHVLHHCGIIGQCDFVVACEAKLLLRHP</sequence>
<reference evidence="2" key="1">
    <citation type="journal article" date="2005" name="Nature">
        <title>The map-based sequence of the rice genome.</title>
        <authorList>
            <consortium name="International rice genome sequencing project (IRGSP)"/>
            <person name="Matsumoto T."/>
            <person name="Wu J."/>
            <person name="Kanamori H."/>
            <person name="Katayose Y."/>
            <person name="Fujisawa M."/>
            <person name="Namiki N."/>
            <person name="Mizuno H."/>
            <person name="Yamamoto K."/>
            <person name="Antonio B.A."/>
            <person name="Baba T."/>
            <person name="Sakata K."/>
            <person name="Nagamura Y."/>
            <person name="Aoki H."/>
            <person name="Arikawa K."/>
            <person name="Arita K."/>
            <person name="Bito T."/>
            <person name="Chiden Y."/>
            <person name="Fujitsuka N."/>
            <person name="Fukunaka R."/>
            <person name="Hamada M."/>
            <person name="Harada C."/>
            <person name="Hayashi A."/>
            <person name="Hijishita S."/>
            <person name="Honda M."/>
            <person name="Hosokawa S."/>
            <person name="Ichikawa Y."/>
            <person name="Idonuma A."/>
            <person name="Iijima M."/>
            <person name="Ikeda M."/>
            <person name="Ikeno M."/>
            <person name="Ito K."/>
            <person name="Ito S."/>
            <person name="Ito T."/>
            <person name="Ito Y."/>
            <person name="Ito Y."/>
            <person name="Iwabuchi A."/>
            <person name="Kamiya K."/>
            <person name="Karasawa W."/>
            <person name="Kurita K."/>
            <person name="Katagiri S."/>
            <person name="Kikuta A."/>
            <person name="Kobayashi H."/>
            <person name="Kobayashi N."/>
            <person name="Machita K."/>
            <person name="Maehara T."/>
            <person name="Masukawa M."/>
            <person name="Mizubayashi T."/>
            <person name="Mukai Y."/>
            <person name="Nagasaki H."/>
            <person name="Nagata Y."/>
            <person name="Naito S."/>
            <person name="Nakashima M."/>
            <person name="Nakama Y."/>
            <person name="Nakamichi Y."/>
            <person name="Nakamura M."/>
            <person name="Meguro A."/>
            <person name="Negishi M."/>
            <person name="Ohta I."/>
            <person name="Ohta T."/>
            <person name="Okamoto M."/>
            <person name="Ono N."/>
            <person name="Saji S."/>
            <person name="Sakaguchi M."/>
            <person name="Sakai K."/>
            <person name="Shibata M."/>
            <person name="Shimokawa T."/>
            <person name="Song J."/>
            <person name="Takazaki Y."/>
            <person name="Terasawa K."/>
            <person name="Tsugane M."/>
            <person name="Tsuji K."/>
            <person name="Ueda S."/>
            <person name="Waki K."/>
            <person name="Yamagata H."/>
            <person name="Yamamoto M."/>
            <person name="Yamamoto S."/>
            <person name="Yamane H."/>
            <person name="Yoshiki S."/>
            <person name="Yoshihara R."/>
            <person name="Yukawa K."/>
            <person name="Zhong H."/>
            <person name="Yano M."/>
            <person name="Yuan Q."/>
            <person name="Ouyang S."/>
            <person name="Liu J."/>
            <person name="Jones K.M."/>
            <person name="Gansberger K."/>
            <person name="Moffat K."/>
            <person name="Hill J."/>
            <person name="Bera J."/>
            <person name="Fadrosh D."/>
            <person name="Jin S."/>
            <person name="Johri S."/>
            <person name="Kim M."/>
            <person name="Overton L."/>
            <person name="Reardon M."/>
            <person name="Tsitrin T."/>
            <person name="Vuong H."/>
            <person name="Weaver B."/>
            <person name="Ciecko A."/>
            <person name="Tallon L."/>
            <person name="Jackson J."/>
            <person name="Pai G."/>
            <person name="Aken S.V."/>
            <person name="Utterback T."/>
            <person name="Reidmuller S."/>
            <person name="Feldblyum T."/>
            <person name="Hsiao J."/>
            <person name="Zismann V."/>
            <person name="Iobst S."/>
            <person name="de Vazeille A.R."/>
            <person name="Buell C.R."/>
            <person name="Ying K."/>
            <person name="Li Y."/>
            <person name="Lu T."/>
            <person name="Huang Y."/>
            <person name="Zhao Q."/>
            <person name="Feng Q."/>
            <person name="Zhang L."/>
            <person name="Zhu J."/>
            <person name="Weng Q."/>
            <person name="Mu J."/>
            <person name="Lu Y."/>
            <person name="Fan D."/>
            <person name="Liu Y."/>
            <person name="Guan J."/>
            <person name="Zhang Y."/>
            <person name="Yu S."/>
            <person name="Liu X."/>
            <person name="Zhang Y."/>
            <person name="Hong G."/>
            <person name="Han B."/>
            <person name="Choisne N."/>
            <person name="Demange N."/>
            <person name="Orjeda G."/>
            <person name="Samain S."/>
            <person name="Cattolico L."/>
            <person name="Pelletier E."/>
            <person name="Couloux A."/>
            <person name="Segurens B."/>
            <person name="Wincker P."/>
            <person name="D'Hont A."/>
            <person name="Scarpelli C."/>
            <person name="Weissenbach J."/>
            <person name="Salanoubat M."/>
            <person name="Quetier F."/>
            <person name="Yu Y."/>
            <person name="Kim H.R."/>
            <person name="Rambo T."/>
            <person name="Currie J."/>
            <person name="Collura K."/>
            <person name="Luo M."/>
            <person name="Yang T."/>
            <person name="Ammiraju J.S.S."/>
            <person name="Engler F."/>
            <person name="Soderlund C."/>
            <person name="Wing R.A."/>
            <person name="Palmer L.E."/>
            <person name="de la Bastide M."/>
            <person name="Spiegel L."/>
            <person name="Nascimento L."/>
            <person name="Zutavern T."/>
            <person name="O'Shaughnessy A."/>
            <person name="Dike S."/>
            <person name="Dedhia N."/>
            <person name="Preston R."/>
            <person name="Balija V."/>
            <person name="McCombie W.R."/>
            <person name="Chow T."/>
            <person name="Chen H."/>
            <person name="Chung M."/>
            <person name="Chen C."/>
            <person name="Shaw J."/>
            <person name="Wu H."/>
            <person name="Hsiao K."/>
            <person name="Chao Y."/>
            <person name="Chu M."/>
            <person name="Cheng C."/>
            <person name="Hour A."/>
            <person name="Lee P."/>
            <person name="Lin S."/>
            <person name="Lin Y."/>
            <person name="Liou J."/>
            <person name="Liu S."/>
            <person name="Hsing Y."/>
            <person name="Raghuvanshi S."/>
            <person name="Mohanty A."/>
            <person name="Bharti A.K."/>
            <person name="Gaur A."/>
            <person name="Gupta V."/>
            <person name="Kumar D."/>
            <person name="Ravi V."/>
            <person name="Vij S."/>
            <person name="Kapur A."/>
            <person name="Khurana P."/>
            <person name="Khurana P."/>
            <person name="Khurana J.P."/>
            <person name="Tyagi A.K."/>
            <person name="Gaikwad K."/>
            <person name="Singh A."/>
            <person name="Dalal V."/>
            <person name="Srivastava S."/>
            <person name="Dixit A."/>
            <person name="Pal A.K."/>
            <person name="Ghazi I.A."/>
            <person name="Yadav M."/>
            <person name="Pandit A."/>
            <person name="Bhargava A."/>
            <person name="Sureshbabu K."/>
            <person name="Batra K."/>
            <person name="Sharma T.R."/>
            <person name="Mohapatra T."/>
            <person name="Singh N.K."/>
            <person name="Messing J."/>
            <person name="Nelson A.B."/>
            <person name="Fuks G."/>
            <person name="Kavchok S."/>
            <person name="Keizer G."/>
            <person name="Linton E."/>
            <person name="Llaca V."/>
            <person name="Song R."/>
            <person name="Tanyolac B."/>
            <person name="Young S."/>
            <person name="Ho-Il K."/>
            <person name="Hahn J.H."/>
            <person name="Sangsakoo G."/>
            <person name="Vanavichit A."/>
            <person name="de Mattos Luiz.A.T."/>
            <person name="Zimmer P.D."/>
            <person name="Malone G."/>
            <person name="Dellagostin O."/>
            <person name="de Oliveira A.C."/>
            <person name="Bevan M."/>
            <person name="Bancroft I."/>
            <person name="Minx P."/>
            <person name="Cordum H."/>
            <person name="Wilson R."/>
            <person name="Cheng Z."/>
            <person name="Jin W."/>
            <person name="Jiang J."/>
            <person name="Leong S.A."/>
            <person name="Iwama H."/>
            <person name="Gojobori T."/>
            <person name="Itoh T."/>
            <person name="Niimura Y."/>
            <person name="Fujii Y."/>
            <person name="Habara T."/>
            <person name="Sakai H."/>
            <person name="Sato Y."/>
            <person name="Wilson G."/>
            <person name="Kumar K."/>
            <person name="McCouch S."/>
            <person name="Juretic N."/>
            <person name="Hoen D."/>
            <person name="Wright S."/>
            <person name="Bruskiewich R."/>
            <person name="Bureau T."/>
            <person name="Miyao A."/>
            <person name="Hirochika H."/>
            <person name="Nishikawa T."/>
            <person name="Kadowaki K."/>
            <person name="Sugiura M."/>
            <person name="Burr B."/>
            <person name="Sasaki T."/>
        </authorList>
    </citation>
    <scope>NUCLEOTIDE SEQUENCE [LARGE SCALE GENOMIC DNA]</scope>
    <source>
        <strain evidence="2">cv. Nipponbare</strain>
    </source>
</reference>
<accession>A0A0P0XPX0</accession>
<evidence type="ECO:0000313" key="1">
    <source>
        <dbReference type="EMBL" id="BAT09252.1"/>
    </source>
</evidence>
<dbReference type="Gramene" id="Os09t0545999-00">
    <property type="protein sequence ID" value="Os09t0545999-00"/>
    <property type="gene ID" value="Os09g0545999"/>
</dbReference>
<proteinExistence type="predicted"/>
<reference evidence="1 2" key="2">
    <citation type="journal article" date="2013" name="Plant Cell Physiol.">
        <title>Rice Annotation Project Database (RAP-DB): an integrative and interactive database for rice genomics.</title>
        <authorList>
            <person name="Sakai H."/>
            <person name="Lee S.S."/>
            <person name="Tanaka T."/>
            <person name="Numa H."/>
            <person name="Kim J."/>
            <person name="Kawahara Y."/>
            <person name="Wakimoto H."/>
            <person name="Yang C.C."/>
            <person name="Iwamoto M."/>
            <person name="Abe T."/>
            <person name="Yamada Y."/>
            <person name="Muto A."/>
            <person name="Inokuchi H."/>
            <person name="Ikemura T."/>
            <person name="Matsumoto T."/>
            <person name="Sasaki T."/>
            <person name="Itoh T."/>
        </authorList>
    </citation>
    <scope>NUCLEOTIDE SEQUENCE [LARGE SCALE GENOMIC DNA]</scope>
    <source>
        <strain evidence="2">cv. Nipponbare</strain>
    </source>
</reference>
<dbReference type="AlphaFoldDB" id="A0A0P0XPX0"/>
<organism evidence="1 2">
    <name type="scientific">Oryza sativa subsp. japonica</name>
    <name type="common">Rice</name>
    <dbReference type="NCBI Taxonomy" id="39947"/>
    <lineage>
        <taxon>Eukaryota</taxon>
        <taxon>Viridiplantae</taxon>
        <taxon>Streptophyta</taxon>
        <taxon>Embryophyta</taxon>
        <taxon>Tracheophyta</taxon>
        <taxon>Spermatophyta</taxon>
        <taxon>Magnoliopsida</taxon>
        <taxon>Liliopsida</taxon>
        <taxon>Poales</taxon>
        <taxon>Poaceae</taxon>
        <taxon>BOP clade</taxon>
        <taxon>Oryzoideae</taxon>
        <taxon>Oryzeae</taxon>
        <taxon>Oryzinae</taxon>
        <taxon>Oryza</taxon>
        <taxon>Oryza sativa</taxon>
    </lineage>
</organism>